<dbReference type="EnsemblMetazoa" id="CapteT224485">
    <property type="protein sequence ID" value="CapteP224485"/>
    <property type="gene ID" value="CapteG224485"/>
</dbReference>
<evidence type="ECO:0000313" key="4">
    <source>
        <dbReference type="Proteomes" id="UP000014760"/>
    </source>
</evidence>
<keyword evidence="4" id="KW-1185">Reference proteome</keyword>
<dbReference type="PANTHER" id="PTHR15453:SF8">
    <property type="entry name" value="TUMOR SUPPRESSOR CANDIDATE 2"/>
    <property type="match status" value="1"/>
</dbReference>
<organism evidence="2">
    <name type="scientific">Capitella teleta</name>
    <name type="common">Polychaete worm</name>
    <dbReference type="NCBI Taxonomy" id="283909"/>
    <lineage>
        <taxon>Eukaryota</taxon>
        <taxon>Metazoa</taxon>
        <taxon>Spiralia</taxon>
        <taxon>Lophotrochozoa</taxon>
        <taxon>Annelida</taxon>
        <taxon>Polychaeta</taxon>
        <taxon>Sedentaria</taxon>
        <taxon>Scolecida</taxon>
        <taxon>Capitellidae</taxon>
        <taxon>Capitella</taxon>
    </lineage>
</organism>
<reference evidence="2 4" key="2">
    <citation type="journal article" date="2013" name="Nature">
        <title>Insights into bilaterian evolution from three spiralian genomes.</title>
        <authorList>
            <person name="Simakov O."/>
            <person name="Marletaz F."/>
            <person name="Cho S.J."/>
            <person name="Edsinger-Gonzales E."/>
            <person name="Havlak P."/>
            <person name="Hellsten U."/>
            <person name="Kuo D.H."/>
            <person name="Larsson T."/>
            <person name="Lv J."/>
            <person name="Arendt D."/>
            <person name="Savage R."/>
            <person name="Osoegawa K."/>
            <person name="de Jong P."/>
            <person name="Grimwood J."/>
            <person name="Chapman J.A."/>
            <person name="Shapiro H."/>
            <person name="Aerts A."/>
            <person name="Otillar R.P."/>
            <person name="Terry A.Y."/>
            <person name="Boore J.L."/>
            <person name="Grigoriev I.V."/>
            <person name="Lindberg D.R."/>
            <person name="Seaver E.C."/>
            <person name="Weisblat D.A."/>
            <person name="Putnam N.H."/>
            <person name="Rokhsar D.S."/>
        </authorList>
    </citation>
    <scope>NUCLEOTIDE SEQUENCE</scope>
    <source>
        <strain evidence="2 4">I ESC-2004</strain>
    </source>
</reference>
<dbReference type="GO" id="GO:0005739">
    <property type="term" value="C:mitochondrion"/>
    <property type="evidence" value="ECO:0007669"/>
    <property type="project" value="TreeGrafter"/>
</dbReference>
<evidence type="ECO:0000256" key="1">
    <source>
        <dbReference type="SAM" id="MobiDB-lite"/>
    </source>
</evidence>
<dbReference type="HOGENOM" id="CLU_152285_0_0_1"/>
<gene>
    <name evidence="2" type="ORF">CAPTEDRAFT_224485</name>
</gene>
<reference evidence="3" key="3">
    <citation type="submission" date="2015-06" db="UniProtKB">
        <authorList>
            <consortium name="EnsemblMetazoa"/>
        </authorList>
    </citation>
    <scope>IDENTIFICATION</scope>
</reference>
<dbReference type="InterPro" id="IPR029393">
    <property type="entry name" value="FUS1"/>
</dbReference>
<reference evidence="4" key="1">
    <citation type="submission" date="2012-12" db="EMBL/GenBank/DDBJ databases">
        <authorList>
            <person name="Hellsten U."/>
            <person name="Grimwood J."/>
            <person name="Chapman J.A."/>
            <person name="Shapiro H."/>
            <person name="Aerts A."/>
            <person name="Otillar R.P."/>
            <person name="Terry A.Y."/>
            <person name="Boore J.L."/>
            <person name="Simakov O."/>
            <person name="Marletaz F."/>
            <person name="Cho S.-J."/>
            <person name="Edsinger-Gonzales E."/>
            <person name="Havlak P."/>
            <person name="Kuo D.-H."/>
            <person name="Larsson T."/>
            <person name="Lv J."/>
            <person name="Arendt D."/>
            <person name="Savage R."/>
            <person name="Osoegawa K."/>
            <person name="de Jong P."/>
            <person name="Lindberg D.R."/>
            <person name="Seaver E.C."/>
            <person name="Weisblat D.A."/>
            <person name="Putnam N.H."/>
            <person name="Grigoriev I.V."/>
            <person name="Rokhsar D.S."/>
        </authorList>
    </citation>
    <scope>NUCLEOTIDE SEQUENCE</scope>
    <source>
        <strain evidence="4">I ESC-2004</strain>
    </source>
</reference>
<feature type="region of interest" description="Disordered" evidence="1">
    <location>
        <begin position="1"/>
        <end position="24"/>
    </location>
</feature>
<dbReference type="OrthoDB" id="9025707at2759"/>
<dbReference type="PANTHER" id="PTHR15453">
    <property type="entry name" value="TUMOR SUPPRESSOR CANDIDATE 2"/>
    <property type="match status" value="1"/>
</dbReference>
<dbReference type="Proteomes" id="UP000014760">
    <property type="component" value="Unassembled WGS sequence"/>
</dbReference>
<dbReference type="EMBL" id="KB311130">
    <property type="protein sequence ID" value="ELT89909.1"/>
    <property type="molecule type" value="Genomic_DNA"/>
</dbReference>
<sequence length="100" mass="11282">MGQTMKKMASPFMGWSGQSSGVNPNENQMVASPFIYTRQSSMFFDEEGDLAHEFYEEVPGQGSSKCTMRQCFNIIPQGEVELSHPRLHVDFPVVLCEAMR</sequence>
<dbReference type="GO" id="GO:0051881">
    <property type="term" value="P:regulation of mitochondrial membrane potential"/>
    <property type="evidence" value="ECO:0007669"/>
    <property type="project" value="TreeGrafter"/>
</dbReference>
<dbReference type="AlphaFoldDB" id="R7T8A3"/>
<name>R7T8A3_CAPTE</name>
<evidence type="ECO:0008006" key="5">
    <source>
        <dbReference type="Google" id="ProtNLM"/>
    </source>
</evidence>
<evidence type="ECO:0000313" key="3">
    <source>
        <dbReference type="EnsemblMetazoa" id="CapteP224485"/>
    </source>
</evidence>
<evidence type="ECO:0000313" key="2">
    <source>
        <dbReference type="EMBL" id="ELT89909.1"/>
    </source>
</evidence>
<accession>R7T8A3</accession>
<dbReference type="EMBL" id="AMQN01014644">
    <property type="status" value="NOT_ANNOTATED_CDS"/>
    <property type="molecule type" value="Genomic_DNA"/>
</dbReference>
<dbReference type="STRING" id="283909.R7T8A3"/>
<dbReference type="OMA" id="FPVILWE"/>
<protein>
    <recommendedName>
        <fullName evidence="5">Tumor suppressor candidate 2</fullName>
    </recommendedName>
</protein>
<proteinExistence type="predicted"/>
<dbReference type="Pfam" id="PF15000">
    <property type="entry name" value="TUSC2"/>
    <property type="match status" value="1"/>
</dbReference>